<evidence type="ECO:0000313" key="1">
    <source>
        <dbReference type="EMBL" id="MSS88212.1"/>
    </source>
</evidence>
<comment type="caution">
    <text evidence="1">The sequence shown here is derived from an EMBL/GenBank/DDBJ whole genome shotgun (WGS) entry which is preliminary data.</text>
</comment>
<organism evidence="1 2">
    <name type="scientific">Eisenbergiella porci</name>
    <dbReference type="NCBI Taxonomy" id="2652274"/>
    <lineage>
        <taxon>Bacteria</taxon>
        <taxon>Bacillati</taxon>
        <taxon>Bacillota</taxon>
        <taxon>Clostridia</taxon>
        <taxon>Lachnospirales</taxon>
        <taxon>Lachnospiraceae</taxon>
        <taxon>Eisenbergiella</taxon>
    </lineage>
</organism>
<gene>
    <name evidence="1" type="ORF">FYJ45_07845</name>
</gene>
<evidence type="ECO:0000313" key="2">
    <source>
        <dbReference type="Proteomes" id="UP000436047"/>
    </source>
</evidence>
<accession>A0A6N7W0W1</accession>
<name>A0A6N7W0W1_9FIRM</name>
<dbReference type="RefSeq" id="WP_154464161.1">
    <property type="nucleotide sequence ID" value="NZ_JAXDZL010000207.1"/>
</dbReference>
<dbReference type="Proteomes" id="UP000436047">
    <property type="component" value="Unassembled WGS sequence"/>
</dbReference>
<dbReference type="AlphaFoldDB" id="A0A6N7W0W1"/>
<dbReference type="EMBL" id="VUMI01000009">
    <property type="protein sequence ID" value="MSS88212.1"/>
    <property type="molecule type" value="Genomic_DNA"/>
</dbReference>
<protein>
    <submittedName>
        <fullName evidence="1">Uncharacterized protein</fullName>
    </submittedName>
</protein>
<keyword evidence="2" id="KW-1185">Reference proteome</keyword>
<sequence>MIKEPESGHLSIYSTSIKTSRPWDFPKKHPEVFTKADEMGLKEKKMFIVQTFFSPASSI</sequence>
<reference evidence="1 2" key="1">
    <citation type="submission" date="2019-08" db="EMBL/GenBank/DDBJ databases">
        <title>In-depth cultivation of the pig gut microbiome towards novel bacterial diversity and tailored functional studies.</title>
        <authorList>
            <person name="Wylensek D."/>
            <person name="Hitch T.C.A."/>
            <person name="Clavel T."/>
        </authorList>
    </citation>
    <scope>NUCLEOTIDE SEQUENCE [LARGE SCALE GENOMIC DNA]</scope>
    <source>
        <strain evidence="1 2">WCA-389-WT-23B</strain>
    </source>
</reference>
<proteinExistence type="predicted"/>
<dbReference type="GeneID" id="86052972"/>